<dbReference type="InterPro" id="IPR000571">
    <property type="entry name" value="Znf_CCCH"/>
</dbReference>
<organism evidence="5 6">
    <name type="scientific">Leucocoprinus birnbaumii</name>
    <dbReference type="NCBI Taxonomy" id="56174"/>
    <lineage>
        <taxon>Eukaryota</taxon>
        <taxon>Fungi</taxon>
        <taxon>Dikarya</taxon>
        <taxon>Basidiomycota</taxon>
        <taxon>Agaricomycotina</taxon>
        <taxon>Agaricomycetes</taxon>
        <taxon>Agaricomycetidae</taxon>
        <taxon>Agaricales</taxon>
        <taxon>Agaricineae</taxon>
        <taxon>Agaricaceae</taxon>
        <taxon>Leucocoprinus</taxon>
    </lineage>
</organism>
<dbReference type="InterPro" id="IPR057683">
    <property type="entry name" value="DUF7923"/>
</dbReference>
<dbReference type="SMART" id="SM00356">
    <property type="entry name" value="ZnF_C3H1"/>
    <property type="match status" value="2"/>
</dbReference>
<dbReference type="PROSITE" id="PS50103">
    <property type="entry name" value="ZF_C3H1"/>
    <property type="match status" value="3"/>
</dbReference>
<keyword evidence="6" id="KW-1185">Reference proteome</keyword>
<feature type="zinc finger region" description="C3H1-type" evidence="1">
    <location>
        <begin position="781"/>
        <end position="809"/>
    </location>
</feature>
<dbReference type="GO" id="GO:0008270">
    <property type="term" value="F:zinc ion binding"/>
    <property type="evidence" value="ECO:0007669"/>
    <property type="project" value="UniProtKB-KW"/>
</dbReference>
<feature type="domain" description="C3H1-type" evidence="4">
    <location>
        <begin position="352"/>
        <end position="380"/>
    </location>
</feature>
<evidence type="ECO:0000256" key="2">
    <source>
        <dbReference type="SAM" id="Coils"/>
    </source>
</evidence>
<sequence length="880" mass="97865">MPSTCGFDEQVDYLHKIESIKDEVWKLVSAESMLQDKITQLESELTVFKKAYTEASTGKTLLEAQYEQFRRDAERQKEVFEQQLQGSRVVVLLDGDGAIFQPQLIALGQAGGQKAAALLLDGVKERMLSLGGTRNLQTSVYIFYNKQGLTKTLSHSTERLMMVDVGSDKEAADTKLRAFLDDEIRLPQTFKLVFGGCHDNGYVTIIRSQITSGFKDKLILLKSYSENAAGYNDLQFPILEITGLFITEKLTASPTQTYVPLPKQSVSLADVPIRDTSPPFSGRNDTSQSSLKTAGRAETSPVMTYSKMLSKQVERHPTTDYDSSSENNDDDGFVTHNTGGTRRLNPSLPLSKQKPPPCTLFYLANNCKHGSDCRYAHDYILDAEHYEEMKKNAKKSPCPATNRDEVCTWGDNCCYGHTCPSGGKCSYFKSGKCKFIGNEVVRLLSSESELQERIKLLETDLQVYKRAFSDSNAEKRRLEEENEQLKASEKLKEILEKHAPASRVTVLLDGDGATFKPELIALGQIGGHKAASVLAESVKTHIRSLKENHQFQLSVYIFFNKRGLLDTLHRCNYFSARIRLEDFVMGFNQASERFIMVDVGNGKEAADSKIKAFLEDEIRLSQTYKILFGGGCHDNGYVTTIRSHITSGLKHKLILLQSYSEHAAGFDGLELPVLTIPGLFISQKLASISSQDLPAASRSLSPPLSDAPIQDTVSSNPTAEFGGHNPTPRFSPASYPSSLLGRAEHFSAFGSETASDHGNEPESRSYMSVPRRLDPKVPLSKQKPPPCTAFYLMKGCKHGNDCIYAHDYVLVPEHYAEIKANAKKAPCPAMNKNQNCTWGDACYYGHTCPFGLKCHYFKKGNCRFKGIEMHKAKDLTNEAN</sequence>
<feature type="region of interest" description="Disordered" evidence="3">
    <location>
        <begin position="274"/>
        <end position="350"/>
    </location>
</feature>
<keyword evidence="1" id="KW-0479">Metal-binding</keyword>
<proteinExistence type="predicted"/>
<evidence type="ECO:0000256" key="1">
    <source>
        <dbReference type="PROSITE-ProRule" id="PRU00723"/>
    </source>
</evidence>
<dbReference type="EMBL" id="JANIEX010000045">
    <property type="protein sequence ID" value="KAJ3575153.1"/>
    <property type="molecule type" value="Genomic_DNA"/>
</dbReference>
<dbReference type="PANTHER" id="PTHR37543">
    <property type="entry name" value="CCCH ZINC FINGER DNA BINDING PROTEIN (AFU_ORTHOLOGUE AFUA_5G12760)"/>
    <property type="match status" value="1"/>
</dbReference>
<feature type="compositionally biased region" description="Basic and acidic residues" evidence="3">
    <location>
        <begin position="754"/>
        <end position="763"/>
    </location>
</feature>
<dbReference type="PANTHER" id="PTHR37543:SF1">
    <property type="entry name" value="CCCH ZINC FINGER DNA BINDING PROTEIN (AFU_ORTHOLOGUE AFUA_5G12760)"/>
    <property type="match status" value="1"/>
</dbReference>
<reference evidence="5" key="1">
    <citation type="submission" date="2022-07" db="EMBL/GenBank/DDBJ databases">
        <title>Genome Sequence of Leucocoprinus birnbaumii.</title>
        <authorList>
            <person name="Buettner E."/>
        </authorList>
    </citation>
    <scope>NUCLEOTIDE SEQUENCE</scope>
    <source>
        <strain evidence="5">VT141</strain>
    </source>
</reference>
<feature type="region of interest" description="Disordered" evidence="3">
    <location>
        <begin position="751"/>
        <end position="770"/>
    </location>
</feature>
<feature type="region of interest" description="Disordered" evidence="3">
    <location>
        <begin position="696"/>
        <end position="734"/>
    </location>
</feature>
<keyword evidence="1" id="KW-0863">Zinc-finger</keyword>
<evidence type="ECO:0000313" key="6">
    <source>
        <dbReference type="Proteomes" id="UP001213000"/>
    </source>
</evidence>
<evidence type="ECO:0000256" key="3">
    <source>
        <dbReference type="SAM" id="MobiDB-lite"/>
    </source>
</evidence>
<feature type="zinc finger region" description="C3H1-type" evidence="1">
    <location>
        <begin position="352"/>
        <end position="380"/>
    </location>
</feature>
<dbReference type="Gene3D" id="4.10.1000.10">
    <property type="entry name" value="Zinc finger, CCCH-type"/>
    <property type="match status" value="2"/>
</dbReference>
<dbReference type="Proteomes" id="UP001213000">
    <property type="component" value="Unassembled WGS sequence"/>
</dbReference>
<gene>
    <name evidence="5" type="ORF">NP233_g1285</name>
</gene>
<evidence type="ECO:0000259" key="4">
    <source>
        <dbReference type="PROSITE" id="PS50103"/>
    </source>
</evidence>
<feature type="zinc finger region" description="C3H1-type" evidence="1">
    <location>
        <begin position="821"/>
        <end position="849"/>
    </location>
</feature>
<evidence type="ECO:0000313" key="5">
    <source>
        <dbReference type="EMBL" id="KAJ3575153.1"/>
    </source>
</evidence>
<keyword evidence="1" id="KW-0862">Zinc</keyword>
<protein>
    <recommendedName>
        <fullName evidence="4">C3H1-type domain-containing protein</fullName>
    </recommendedName>
</protein>
<feature type="domain" description="C3H1-type" evidence="4">
    <location>
        <begin position="821"/>
        <end position="849"/>
    </location>
</feature>
<dbReference type="AlphaFoldDB" id="A0AAD5W3A2"/>
<feature type="compositionally biased region" description="Low complexity" evidence="3">
    <location>
        <begin position="696"/>
        <end position="708"/>
    </location>
</feature>
<keyword evidence="2" id="KW-0175">Coiled coil</keyword>
<feature type="coiled-coil region" evidence="2">
    <location>
        <begin position="447"/>
        <end position="498"/>
    </location>
</feature>
<feature type="compositionally biased region" description="Polar residues" evidence="3">
    <location>
        <begin position="283"/>
        <end position="292"/>
    </location>
</feature>
<name>A0AAD5W3A2_9AGAR</name>
<comment type="caution">
    <text evidence="5">The sequence shown here is derived from an EMBL/GenBank/DDBJ whole genome shotgun (WGS) entry which is preliminary data.</text>
</comment>
<dbReference type="Pfam" id="PF25540">
    <property type="entry name" value="DUF7923"/>
    <property type="match status" value="2"/>
</dbReference>
<feature type="domain" description="C3H1-type" evidence="4">
    <location>
        <begin position="781"/>
        <end position="809"/>
    </location>
</feature>
<accession>A0AAD5W3A2</accession>